<gene>
    <name evidence="1" type="ORF">M8818_001927</name>
</gene>
<dbReference type="Proteomes" id="UP001320706">
    <property type="component" value="Unassembled WGS sequence"/>
</dbReference>
<accession>A0ACC3SII1</accession>
<comment type="caution">
    <text evidence="1">The sequence shown here is derived from an EMBL/GenBank/DDBJ whole genome shotgun (WGS) entry which is preliminary data.</text>
</comment>
<evidence type="ECO:0000313" key="2">
    <source>
        <dbReference type="Proteomes" id="UP001320706"/>
    </source>
</evidence>
<reference evidence="1" key="1">
    <citation type="submission" date="2024-02" db="EMBL/GenBank/DDBJ databases">
        <title>Metagenome Assembled Genome of Zalaria obscura JY119.</title>
        <authorList>
            <person name="Vighnesh L."/>
            <person name="Jagadeeshwari U."/>
            <person name="Venkata Ramana C."/>
            <person name="Sasikala C."/>
        </authorList>
    </citation>
    <scope>NUCLEOTIDE SEQUENCE</scope>
    <source>
        <strain evidence="1">JY119</strain>
    </source>
</reference>
<proteinExistence type="predicted"/>
<protein>
    <submittedName>
        <fullName evidence="1">Uncharacterized protein</fullName>
    </submittedName>
</protein>
<sequence>MPDDENTTLTLGAAPRCIPCAMAGSSRGSIWGSTLSWHATVQRSDTFPEPMSIKDWQGRLSYAHRLNTDNQGPSFRGNATAPFGSELRLRNTQSDPTTGYRDTCVMDASIPIPQSPNPHDDHHCNFACYFCGGMQEIATERARDDLRDSVEPMR</sequence>
<evidence type="ECO:0000313" key="1">
    <source>
        <dbReference type="EMBL" id="KAK8215306.1"/>
    </source>
</evidence>
<organism evidence="1 2">
    <name type="scientific">Zalaria obscura</name>
    <dbReference type="NCBI Taxonomy" id="2024903"/>
    <lineage>
        <taxon>Eukaryota</taxon>
        <taxon>Fungi</taxon>
        <taxon>Dikarya</taxon>
        <taxon>Ascomycota</taxon>
        <taxon>Pezizomycotina</taxon>
        <taxon>Dothideomycetes</taxon>
        <taxon>Dothideomycetidae</taxon>
        <taxon>Dothideales</taxon>
        <taxon>Zalariaceae</taxon>
        <taxon>Zalaria</taxon>
    </lineage>
</organism>
<dbReference type="EMBL" id="JAMKPW020000008">
    <property type="protein sequence ID" value="KAK8215306.1"/>
    <property type="molecule type" value="Genomic_DNA"/>
</dbReference>
<name>A0ACC3SII1_9PEZI</name>
<keyword evidence="2" id="KW-1185">Reference proteome</keyword>